<accession>A0A7C3Z3C1</accession>
<dbReference type="Pfam" id="PF01292">
    <property type="entry name" value="Ni_hydr_CYTB"/>
    <property type="match status" value="1"/>
</dbReference>
<evidence type="ECO:0000256" key="2">
    <source>
        <dbReference type="ARBA" id="ARBA00022475"/>
    </source>
</evidence>
<feature type="transmembrane region" description="Helical" evidence="6">
    <location>
        <begin position="12"/>
        <end position="31"/>
    </location>
</feature>
<evidence type="ECO:0000256" key="5">
    <source>
        <dbReference type="ARBA" id="ARBA00023136"/>
    </source>
</evidence>
<keyword evidence="4 6" id="KW-1133">Transmembrane helix</keyword>
<comment type="subcellular location">
    <subcellularLocation>
        <location evidence="1">Cell membrane</location>
        <topology evidence="1">Multi-pass membrane protein</topology>
    </subcellularLocation>
</comment>
<dbReference type="GO" id="GO:0005886">
    <property type="term" value="C:plasma membrane"/>
    <property type="evidence" value="ECO:0007669"/>
    <property type="project" value="UniProtKB-SubCell"/>
</dbReference>
<protein>
    <submittedName>
        <fullName evidence="8">Cytochrome b/b6 domain-containing protein</fullName>
    </submittedName>
</protein>
<evidence type="ECO:0000256" key="6">
    <source>
        <dbReference type="SAM" id="Phobius"/>
    </source>
</evidence>
<evidence type="ECO:0000313" key="8">
    <source>
        <dbReference type="EMBL" id="HGF35045.1"/>
    </source>
</evidence>
<keyword evidence="5 6" id="KW-0472">Membrane</keyword>
<evidence type="ECO:0000256" key="1">
    <source>
        <dbReference type="ARBA" id="ARBA00004651"/>
    </source>
</evidence>
<organism evidence="8">
    <name type="scientific">Desulfobacca acetoxidans</name>
    <dbReference type="NCBI Taxonomy" id="60893"/>
    <lineage>
        <taxon>Bacteria</taxon>
        <taxon>Pseudomonadati</taxon>
        <taxon>Thermodesulfobacteriota</taxon>
        <taxon>Desulfobaccia</taxon>
        <taxon>Desulfobaccales</taxon>
        <taxon>Desulfobaccaceae</taxon>
        <taxon>Desulfobacca</taxon>
    </lineage>
</organism>
<gene>
    <name evidence="8" type="ORF">ENW96_11805</name>
</gene>
<dbReference type="Gene3D" id="1.20.950.20">
    <property type="entry name" value="Transmembrane di-heme cytochromes, Chain C"/>
    <property type="match status" value="1"/>
</dbReference>
<sequence length="190" mass="21378">MEQRKSEKLDSFTVFLHFGLMLFGVLAWLTGDWAGDYKKVKHLGFMVHKMLGMGAVLFVAARLYHGFCGPDSARFANWVPYTAARLKIVLEDLRNLLSLKLPERAPHQGLAGLWETFGLAVFTWMSATGLSLFLFLIPGQKAPGAMHLIKELHEFGEMLVPIFLAVHVAAVVLHALAGDHRWRTMFFLPE</sequence>
<name>A0A7C3Z3C1_9BACT</name>
<dbReference type="SUPFAM" id="SSF81342">
    <property type="entry name" value="Transmembrane di-heme cytochromes"/>
    <property type="match status" value="1"/>
</dbReference>
<feature type="domain" description="Cytochrome b561 bacterial/Ni-hydrogenase" evidence="7">
    <location>
        <begin position="10"/>
        <end position="186"/>
    </location>
</feature>
<evidence type="ECO:0000259" key="7">
    <source>
        <dbReference type="Pfam" id="PF01292"/>
    </source>
</evidence>
<feature type="transmembrane region" description="Helical" evidence="6">
    <location>
        <begin position="43"/>
        <end position="64"/>
    </location>
</feature>
<dbReference type="InterPro" id="IPR016174">
    <property type="entry name" value="Di-haem_cyt_TM"/>
</dbReference>
<evidence type="ECO:0000256" key="4">
    <source>
        <dbReference type="ARBA" id="ARBA00022989"/>
    </source>
</evidence>
<dbReference type="GO" id="GO:0022904">
    <property type="term" value="P:respiratory electron transport chain"/>
    <property type="evidence" value="ECO:0007669"/>
    <property type="project" value="InterPro"/>
</dbReference>
<keyword evidence="3 6" id="KW-0812">Transmembrane</keyword>
<feature type="transmembrane region" description="Helical" evidence="6">
    <location>
        <begin position="158"/>
        <end position="177"/>
    </location>
</feature>
<proteinExistence type="predicted"/>
<feature type="transmembrane region" description="Helical" evidence="6">
    <location>
        <begin position="117"/>
        <end position="138"/>
    </location>
</feature>
<dbReference type="EMBL" id="DTMF01000288">
    <property type="protein sequence ID" value="HGF35045.1"/>
    <property type="molecule type" value="Genomic_DNA"/>
</dbReference>
<evidence type="ECO:0000256" key="3">
    <source>
        <dbReference type="ARBA" id="ARBA00022692"/>
    </source>
</evidence>
<keyword evidence="2" id="KW-1003">Cell membrane</keyword>
<reference evidence="8" key="1">
    <citation type="journal article" date="2020" name="mSystems">
        <title>Genome- and Community-Level Interaction Insights into Carbon Utilization and Element Cycling Functions of Hydrothermarchaeota in Hydrothermal Sediment.</title>
        <authorList>
            <person name="Zhou Z."/>
            <person name="Liu Y."/>
            <person name="Xu W."/>
            <person name="Pan J."/>
            <person name="Luo Z.H."/>
            <person name="Li M."/>
        </authorList>
    </citation>
    <scope>NUCLEOTIDE SEQUENCE [LARGE SCALE GENOMIC DNA]</scope>
    <source>
        <strain evidence="8">SpSt-897</strain>
    </source>
</reference>
<dbReference type="GO" id="GO:0009055">
    <property type="term" value="F:electron transfer activity"/>
    <property type="evidence" value="ECO:0007669"/>
    <property type="project" value="InterPro"/>
</dbReference>
<dbReference type="AlphaFoldDB" id="A0A7C3Z3C1"/>
<comment type="caution">
    <text evidence="8">The sequence shown here is derived from an EMBL/GenBank/DDBJ whole genome shotgun (WGS) entry which is preliminary data.</text>
</comment>
<dbReference type="InterPro" id="IPR011577">
    <property type="entry name" value="Cyt_b561_bac/Ni-Hgenase"/>
</dbReference>